<gene>
    <name evidence="1" type="ORF">NCTC11801_03039</name>
</gene>
<evidence type="ECO:0000313" key="2">
    <source>
        <dbReference type="Proteomes" id="UP000254208"/>
    </source>
</evidence>
<protein>
    <submittedName>
        <fullName evidence="1">Uncharacterized protein</fullName>
    </submittedName>
</protein>
<evidence type="ECO:0000313" key="1">
    <source>
        <dbReference type="EMBL" id="SUC32065.1"/>
    </source>
</evidence>
<dbReference type="Proteomes" id="UP000254208">
    <property type="component" value="Unassembled WGS sequence"/>
</dbReference>
<proteinExistence type="predicted"/>
<dbReference type="AlphaFoldDB" id="A0A379FTI7"/>
<dbReference type="RefSeq" id="WP_115167556.1">
    <property type="nucleotide sequence ID" value="NZ_ABEXOC020000021.1"/>
</dbReference>
<accession>A0A379FTI7</accession>
<reference evidence="1 2" key="1">
    <citation type="submission" date="2018-06" db="EMBL/GenBank/DDBJ databases">
        <authorList>
            <consortium name="Pathogen Informatics"/>
            <person name="Doyle S."/>
        </authorList>
    </citation>
    <scope>NUCLEOTIDE SEQUENCE [LARGE SCALE GENOMIC DNA]</scope>
    <source>
        <strain evidence="1 2">NCTC11801</strain>
    </source>
</reference>
<sequence>MKNHIQLDIQDNEAILSYLSDKIILPIGIKNFNGFTFQHSPITAYEAEMAIEHIENAIIPIKKQLPTGEILLFSHDKKLNLLIESRHINGNFITTSQIEDAFNELVDVINGSPIHSTQLPTNSEFSAFLLIIREITHHWSLHGITYN</sequence>
<organism evidence="1 2">
    <name type="scientific">Providencia rettgeri</name>
    <dbReference type="NCBI Taxonomy" id="587"/>
    <lineage>
        <taxon>Bacteria</taxon>
        <taxon>Pseudomonadati</taxon>
        <taxon>Pseudomonadota</taxon>
        <taxon>Gammaproteobacteria</taxon>
        <taxon>Enterobacterales</taxon>
        <taxon>Morganellaceae</taxon>
        <taxon>Providencia</taxon>
    </lineage>
</organism>
<name>A0A379FTI7_PRORE</name>
<dbReference type="EMBL" id="UGTZ01000001">
    <property type="protein sequence ID" value="SUC32065.1"/>
    <property type="molecule type" value="Genomic_DNA"/>
</dbReference>
<dbReference type="GeneID" id="93673774"/>